<evidence type="ECO:0000313" key="1">
    <source>
        <dbReference type="EMBL" id="KAH8027043.1"/>
    </source>
</evidence>
<dbReference type="VEuPathDB" id="VectorBase:LOC119182983"/>
<protein>
    <submittedName>
        <fullName evidence="1">Uncharacterized protein</fullName>
    </submittedName>
</protein>
<organism evidence="1 2">
    <name type="scientific">Rhipicephalus microplus</name>
    <name type="common">Cattle tick</name>
    <name type="synonym">Boophilus microplus</name>
    <dbReference type="NCBI Taxonomy" id="6941"/>
    <lineage>
        <taxon>Eukaryota</taxon>
        <taxon>Metazoa</taxon>
        <taxon>Ecdysozoa</taxon>
        <taxon>Arthropoda</taxon>
        <taxon>Chelicerata</taxon>
        <taxon>Arachnida</taxon>
        <taxon>Acari</taxon>
        <taxon>Parasitiformes</taxon>
        <taxon>Ixodida</taxon>
        <taxon>Ixodoidea</taxon>
        <taxon>Ixodidae</taxon>
        <taxon>Rhipicephalinae</taxon>
        <taxon>Rhipicephalus</taxon>
        <taxon>Boophilus</taxon>
    </lineage>
</organism>
<evidence type="ECO:0000313" key="2">
    <source>
        <dbReference type="Proteomes" id="UP000821866"/>
    </source>
</evidence>
<accession>A0A9J6DXT5</accession>
<keyword evidence="2" id="KW-1185">Reference proteome</keyword>
<dbReference type="EMBL" id="JABSTU010000006">
    <property type="protein sequence ID" value="KAH8027043.1"/>
    <property type="molecule type" value="Genomic_DNA"/>
</dbReference>
<name>A0A9J6DXT5_RHIMP</name>
<reference evidence="1" key="2">
    <citation type="submission" date="2021-09" db="EMBL/GenBank/DDBJ databases">
        <authorList>
            <person name="Jia N."/>
            <person name="Wang J."/>
            <person name="Shi W."/>
            <person name="Du L."/>
            <person name="Sun Y."/>
            <person name="Zhan W."/>
            <person name="Jiang J."/>
            <person name="Wang Q."/>
            <person name="Zhang B."/>
            <person name="Ji P."/>
            <person name="Sakyi L.B."/>
            <person name="Cui X."/>
            <person name="Yuan T."/>
            <person name="Jiang B."/>
            <person name="Yang W."/>
            <person name="Lam T.T.-Y."/>
            <person name="Chang Q."/>
            <person name="Ding S."/>
            <person name="Wang X."/>
            <person name="Zhu J."/>
            <person name="Ruan X."/>
            <person name="Zhao L."/>
            <person name="Wei J."/>
            <person name="Que T."/>
            <person name="Du C."/>
            <person name="Cheng J."/>
            <person name="Dai P."/>
            <person name="Han X."/>
            <person name="Huang E."/>
            <person name="Gao Y."/>
            <person name="Liu J."/>
            <person name="Shao H."/>
            <person name="Ye R."/>
            <person name="Li L."/>
            <person name="Wei W."/>
            <person name="Wang X."/>
            <person name="Wang C."/>
            <person name="Huo Q."/>
            <person name="Li W."/>
            <person name="Guo W."/>
            <person name="Chen H."/>
            <person name="Chen S."/>
            <person name="Zhou L."/>
            <person name="Zhou L."/>
            <person name="Ni X."/>
            <person name="Tian J."/>
            <person name="Zhou Y."/>
            <person name="Sheng Y."/>
            <person name="Liu T."/>
            <person name="Pan Y."/>
            <person name="Xia L."/>
            <person name="Li J."/>
            <person name="Zhao F."/>
            <person name="Cao W."/>
        </authorList>
    </citation>
    <scope>NUCLEOTIDE SEQUENCE</scope>
    <source>
        <strain evidence="1">Rmic-2018</strain>
        <tissue evidence="1">Larvae</tissue>
    </source>
</reference>
<comment type="caution">
    <text evidence="1">The sequence shown here is derived from an EMBL/GenBank/DDBJ whole genome shotgun (WGS) entry which is preliminary data.</text>
</comment>
<gene>
    <name evidence="1" type="ORF">HPB51_001910</name>
</gene>
<proteinExistence type="predicted"/>
<sequence>MELPPDHMTLTGLLRQLMGLLRALVREMSSNNSRTQCERIWVQAVTLASEAVRLPALSSAVSPRPPINPSNVVSIQRLYHRNRRRAVRLVLEGPSRPCTVPLTELQDYWASACSFTTKQGVRWRQWLSPDHFSRCMIGTLQAAFKLPQFNNLGHPLLHQPFIDNCGTVTSFTTRSIKPLPEDRLFSGLRCSSNSTMFIRCLLFMLCFAGLADLNFWDVTSSDTGSHGSAQSVLAGHMDVTECLPWDCHISPLWNGAFASAFKLPQFNDRGHTLLDQPFIDNCGTVTSFTPRSIKLLPEDRLFSGLRGSSNSTMFNRCLLFMQALIANRLPRIIACSMVLTAITLQLLFANFVKSVPLLDLP</sequence>
<reference evidence="1" key="1">
    <citation type="journal article" date="2020" name="Cell">
        <title>Large-Scale Comparative Analyses of Tick Genomes Elucidate Their Genetic Diversity and Vector Capacities.</title>
        <authorList>
            <consortium name="Tick Genome and Microbiome Consortium (TIGMIC)"/>
            <person name="Jia N."/>
            <person name="Wang J."/>
            <person name="Shi W."/>
            <person name="Du L."/>
            <person name="Sun Y."/>
            <person name="Zhan W."/>
            <person name="Jiang J.F."/>
            <person name="Wang Q."/>
            <person name="Zhang B."/>
            <person name="Ji P."/>
            <person name="Bell-Sakyi L."/>
            <person name="Cui X.M."/>
            <person name="Yuan T.T."/>
            <person name="Jiang B.G."/>
            <person name="Yang W.F."/>
            <person name="Lam T.T."/>
            <person name="Chang Q.C."/>
            <person name="Ding S.J."/>
            <person name="Wang X.J."/>
            <person name="Zhu J.G."/>
            <person name="Ruan X.D."/>
            <person name="Zhao L."/>
            <person name="Wei J.T."/>
            <person name="Ye R.Z."/>
            <person name="Que T.C."/>
            <person name="Du C.H."/>
            <person name="Zhou Y.H."/>
            <person name="Cheng J.X."/>
            <person name="Dai P.F."/>
            <person name="Guo W.B."/>
            <person name="Han X.H."/>
            <person name="Huang E.J."/>
            <person name="Li L.F."/>
            <person name="Wei W."/>
            <person name="Gao Y.C."/>
            <person name="Liu J.Z."/>
            <person name="Shao H.Z."/>
            <person name="Wang X."/>
            <person name="Wang C.C."/>
            <person name="Yang T.C."/>
            <person name="Huo Q.B."/>
            <person name="Li W."/>
            <person name="Chen H.Y."/>
            <person name="Chen S.E."/>
            <person name="Zhou L.G."/>
            <person name="Ni X.B."/>
            <person name="Tian J.H."/>
            <person name="Sheng Y."/>
            <person name="Liu T."/>
            <person name="Pan Y.S."/>
            <person name="Xia L.Y."/>
            <person name="Li J."/>
            <person name="Zhao F."/>
            <person name="Cao W.C."/>
        </authorList>
    </citation>
    <scope>NUCLEOTIDE SEQUENCE</scope>
    <source>
        <strain evidence="1">Rmic-2018</strain>
    </source>
</reference>
<dbReference type="Proteomes" id="UP000821866">
    <property type="component" value="Chromosome 4"/>
</dbReference>
<dbReference type="AlphaFoldDB" id="A0A9J6DXT5"/>